<dbReference type="PROSITE" id="PS00138">
    <property type="entry name" value="SUBTILASE_SER"/>
    <property type="match status" value="1"/>
</dbReference>
<dbReference type="EMBL" id="JBIGHZ010000004">
    <property type="protein sequence ID" value="MFG6448889.1"/>
    <property type="molecule type" value="Genomic_DNA"/>
</dbReference>
<feature type="domain" description="Inhibitor I9" evidence="14">
    <location>
        <begin position="31"/>
        <end position="129"/>
    </location>
</feature>
<keyword evidence="3" id="KW-0964">Secreted</keyword>
<dbReference type="Gene3D" id="2.60.120.380">
    <property type="match status" value="1"/>
</dbReference>
<dbReference type="InterPro" id="IPR015500">
    <property type="entry name" value="Peptidase_S8_subtilisin-rel"/>
</dbReference>
<feature type="domain" description="Subtilisin-like protease fibronectin type-III" evidence="15">
    <location>
        <begin position="718"/>
        <end position="810"/>
    </location>
</feature>
<evidence type="ECO:0000256" key="1">
    <source>
        <dbReference type="ARBA" id="ARBA00004613"/>
    </source>
</evidence>
<dbReference type="InterPro" id="IPR041469">
    <property type="entry name" value="Subtilisin-like_FN3"/>
</dbReference>
<dbReference type="Gene3D" id="2.60.40.2310">
    <property type="match status" value="1"/>
</dbReference>
<comment type="subcellular location">
    <subcellularLocation>
        <location evidence="1">Secreted</location>
    </subcellularLocation>
</comment>
<dbReference type="PROSITE" id="PS51892">
    <property type="entry name" value="SUBTILASE"/>
    <property type="match status" value="1"/>
</dbReference>
<dbReference type="PANTHER" id="PTHR10795">
    <property type="entry name" value="PROPROTEIN CONVERTASE SUBTILISIN/KEXIN"/>
    <property type="match status" value="1"/>
</dbReference>
<comment type="similarity">
    <text evidence="2 9 10">Belongs to the peptidase S8 family.</text>
</comment>
<evidence type="ECO:0000313" key="16">
    <source>
        <dbReference type="EMBL" id="MFG6448889.1"/>
    </source>
</evidence>
<evidence type="ECO:0000256" key="4">
    <source>
        <dbReference type="ARBA" id="ARBA00022670"/>
    </source>
</evidence>
<evidence type="ECO:0000259" key="14">
    <source>
        <dbReference type="Pfam" id="PF05922"/>
    </source>
</evidence>
<sequence>MTHQRFRLAALAAATLALSLAVQAQEVRRPYIVQLVQAPVAAYSGGVAGLSATKPTSGTRLDVSASDVQAYVEHLQRQQSAVLQNISPEHITQRYNVVLNGFAANLTDAEVRELKKNSQVLRVEADEMLVPHTSTTPSFLGLNQAAGLWEQLGGQGKAGEDMIIAMVDSGVWPENLSFADRVDANGVPTRDPAGTLVYGAPPAKWKGIGCELKPGILAQHCNNKLLGIRSFVASTAALHASDYYSGRDGGGHGSHTLSTAGGNANVAANIGSFDLGIMSGIAPRARLAAYKTCYTTTSGGSSCASSSSVASIEQAVADGVDVINYSVGPSTGGGSFTDSVSQAFLNAANAGVFVSASAGNNGPATYTASNLGPWLTTVAASTHNRLVATVLTLGNGTQYLGGSLTTSPLPATTLVAARDAGMRPWADLSATDREALRLCFTAADRTQYGGSADAALDPAKVTGKVVLCERGTNARVNKSAAVATGGGVGMVLADDGSGRSADAHSVPSVHLSMLDGRAVLAYAQGGGAPTAAISGATVRLDMDAPITAGFSSRGPNAANASVLKPDVAAPGVMIAAAYAPSLSSTEVAALKAGGTTTKTAHNMISGTSMAAPHVAGLAALLKQRHPDWSPAMIKSALMTTAGDLLDDGVDMPLPWSPTANANGRLPWARGAGHVRPNLAADPGLVYDAGALDYAQFLCGLGLSAAAQCQVSGSIQPHNLNLASLTASSVLGSTTLTRTVTHVGSATATYTATTSLPGYNVVVSPASMTLEPGQKQSFTVQLTRTSAPMRTWTYGDLTWSDGTHTVKSPLIARAQALAAPASVYAESTSGSKTLSVGTGFSGPLVIEKSGLKAASRSTDTFSSSNKGAADSLCAAGTDPAVRVSTVTIPANTTAARWALYNADTSGAGQSTPDDLDLFLYNTSNKRLAQSTTSGSNETITLVNPAPGTYKVCVVAYSLGDGRTSTTYSMSSWMLNTSSTGGGFKALAPGKTVTGGTASVGLAWSGLAVNARYLGLLNYKVDGQIEASTLVEVFTNDPLPTAQSARAEDLLK</sequence>
<dbReference type="InterPro" id="IPR034197">
    <property type="entry name" value="Peptidases_S8_3"/>
</dbReference>
<evidence type="ECO:0000256" key="11">
    <source>
        <dbReference type="SAM" id="SignalP"/>
    </source>
</evidence>
<dbReference type="InterPro" id="IPR010259">
    <property type="entry name" value="S8pro/Inhibitor_I9"/>
</dbReference>
<evidence type="ECO:0000256" key="6">
    <source>
        <dbReference type="ARBA" id="ARBA00022801"/>
    </source>
</evidence>
<reference evidence="16 17" key="1">
    <citation type="submission" date="2024-08" db="EMBL/GenBank/DDBJ databases">
        <authorList>
            <person name="Lu H."/>
        </authorList>
    </citation>
    <scope>NUCLEOTIDE SEQUENCE [LARGE SCALE GENOMIC DNA]</scope>
    <source>
        <strain evidence="16 17">BYS180W</strain>
    </source>
</reference>
<dbReference type="InterPro" id="IPR036852">
    <property type="entry name" value="Peptidase_S8/S53_dom_sf"/>
</dbReference>
<dbReference type="Pfam" id="PF05922">
    <property type="entry name" value="Inhibitor_I9"/>
    <property type="match status" value="1"/>
</dbReference>
<dbReference type="InterPro" id="IPR023827">
    <property type="entry name" value="Peptidase_S8_Asp-AS"/>
</dbReference>
<dbReference type="Gene3D" id="3.40.50.200">
    <property type="entry name" value="Peptidase S8/S53 domain"/>
    <property type="match status" value="1"/>
</dbReference>
<organism evidence="16 17">
    <name type="scientific">Roseateles rivi</name>
    <dbReference type="NCBI Taxonomy" id="3299028"/>
    <lineage>
        <taxon>Bacteria</taxon>
        <taxon>Pseudomonadati</taxon>
        <taxon>Pseudomonadota</taxon>
        <taxon>Betaproteobacteria</taxon>
        <taxon>Burkholderiales</taxon>
        <taxon>Sphaerotilaceae</taxon>
        <taxon>Roseateles</taxon>
    </lineage>
</organism>
<evidence type="ECO:0000256" key="2">
    <source>
        <dbReference type="ARBA" id="ARBA00011073"/>
    </source>
</evidence>
<name>A0ABW7FX61_9BURK</name>
<dbReference type="SUPFAM" id="SSF54897">
    <property type="entry name" value="Protease propeptides/inhibitors"/>
    <property type="match status" value="1"/>
</dbReference>
<dbReference type="PRINTS" id="PR00723">
    <property type="entry name" value="SUBTILISIN"/>
</dbReference>
<feature type="domain" description="PA" evidence="13">
    <location>
        <begin position="448"/>
        <end position="518"/>
    </location>
</feature>
<dbReference type="InterPro" id="IPR046450">
    <property type="entry name" value="PA_dom_sf"/>
</dbReference>
<keyword evidence="17" id="KW-1185">Reference proteome</keyword>
<evidence type="ECO:0000256" key="3">
    <source>
        <dbReference type="ARBA" id="ARBA00022525"/>
    </source>
</evidence>
<evidence type="ECO:0000259" key="12">
    <source>
        <dbReference type="Pfam" id="PF00082"/>
    </source>
</evidence>
<proteinExistence type="inferred from homology"/>
<dbReference type="InterPro" id="IPR003137">
    <property type="entry name" value="PA_domain"/>
</dbReference>
<dbReference type="InterPro" id="IPR000209">
    <property type="entry name" value="Peptidase_S8/S53_dom"/>
</dbReference>
<dbReference type="Pfam" id="PF02225">
    <property type="entry name" value="PA"/>
    <property type="match status" value="1"/>
</dbReference>
<dbReference type="RefSeq" id="WP_394461556.1">
    <property type="nucleotide sequence ID" value="NZ_JBIGHZ010000004.1"/>
</dbReference>
<keyword evidence="4 9" id="KW-0645">Protease</keyword>
<keyword evidence="7 9" id="KW-0720">Serine protease</keyword>
<feature type="signal peptide" evidence="11">
    <location>
        <begin position="1"/>
        <end position="24"/>
    </location>
</feature>
<keyword evidence="6 9" id="KW-0378">Hydrolase</keyword>
<dbReference type="PROSITE" id="PS00136">
    <property type="entry name" value="SUBTILASE_ASP"/>
    <property type="match status" value="1"/>
</dbReference>
<dbReference type="Gene3D" id="3.50.30.30">
    <property type="match status" value="1"/>
</dbReference>
<dbReference type="InterPro" id="IPR023828">
    <property type="entry name" value="Peptidase_S8_Ser-AS"/>
</dbReference>
<feature type="active site" description="Charge relay system" evidence="9">
    <location>
        <position position="608"/>
    </location>
</feature>
<feature type="domain" description="Peptidase S8/S53" evidence="12">
    <location>
        <begin position="159"/>
        <end position="650"/>
    </location>
</feature>
<feature type="active site" description="Charge relay system" evidence="9">
    <location>
        <position position="252"/>
    </location>
</feature>
<dbReference type="InterPro" id="IPR045051">
    <property type="entry name" value="SBT"/>
</dbReference>
<dbReference type="CDD" id="cd04852">
    <property type="entry name" value="Peptidases_S8_3"/>
    <property type="match status" value="1"/>
</dbReference>
<dbReference type="Pfam" id="PF17766">
    <property type="entry name" value="fn3_6"/>
    <property type="match status" value="1"/>
</dbReference>
<dbReference type="CDD" id="cd02120">
    <property type="entry name" value="PA_subtilisin_like"/>
    <property type="match status" value="1"/>
</dbReference>
<dbReference type="SUPFAM" id="SSF52025">
    <property type="entry name" value="PA domain"/>
    <property type="match status" value="1"/>
</dbReference>
<feature type="active site" description="Charge relay system" evidence="9">
    <location>
        <position position="168"/>
    </location>
</feature>
<dbReference type="SUPFAM" id="SSF52743">
    <property type="entry name" value="Subtilisin-like"/>
    <property type="match status" value="1"/>
</dbReference>
<evidence type="ECO:0000313" key="17">
    <source>
        <dbReference type="Proteomes" id="UP001606099"/>
    </source>
</evidence>
<accession>A0ABW7FX61</accession>
<protein>
    <submittedName>
        <fullName evidence="16">S8 family serine peptidase</fullName>
    </submittedName>
</protein>
<keyword evidence="8" id="KW-0325">Glycoprotein</keyword>
<dbReference type="Proteomes" id="UP001606099">
    <property type="component" value="Unassembled WGS sequence"/>
</dbReference>
<dbReference type="Gene3D" id="3.30.70.80">
    <property type="entry name" value="Peptidase S8 propeptide/proteinase inhibitor I9"/>
    <property type="match status" value="1"/>
</dbReference>
<dbReference type="InterPro" id="IPR037045">
    <property type="entry name" value="S8pro/Inhibitor_I9_sf"/>
</dbReference>
<feature type="chain" id="PRO_5045773633" evidence="11">
    <location>
        <begin position="25"/>
        <end position="1050"/>
    </location>
</feature>
<evidence type="ECO:0000256" key="8">
    <source>
        <dbReference type="ARBA" id="ARBA00023180"/>
    </source>
</evidence>
<evidence type="ECO:0000256" key="7">
    <source>
        <dbReference type="ARBA" id="ARBA00022825"/>
    </source>
</evidence>
<evidence type="ECO:0000259" key="13">
    <source>
        <dbReference type="Pfam" id="PF02225"/>
    </source>
</evidence>
<gene>
    <name evidence="16" type="ORF">ACG0Z6_11655</name>
</gene>
<evidence type="ECO:0000259" key="15">
    <source>
        <dbReference type="Pfam" id="PF17766"/>
    </source>
</evidence>
<evidence type="ECO:0000256" key="10">
    <source>
        <dbReference type="RuleBase" id="RU003355"/>
    </source>
</evidence>
<evidence type="ECO:0000256" key="9">
    <source>
        <dbReference type="PROSITE-ProRule" id="PRU01240"/>
    </source>
</evidence>
<keyword evidence="5 11" id="KW-0732">Signal</keyword>
<evidence type="ECO:0000256" key="5">
    <source>
        <dbReference type="ARBA" id="ARBA00022729"/>
    </source>
</evidence>
<dbReference type="Pfam" id="PF00082">
    <property type="entry name" value="Peptidase_S8"/>
    <property type="match status" value="1"/>
</dbReference>
<comment type="caution">
    <text evidence="16">The sequence shown here is derived from an EMBL/GenBank/DDBJ whole genome shotgun (WGS) entry which is preliminary data.</text>
</comment>